<feature type="transmembrane region" description="Helical" evidence="1">
    <location>
        <begin position="203"/>
        <end position="225"/>
    </location>
</feature>
<name>Q2USJ5_ASPOR</name>
<feature type="transmembrane region" description="Helical" evidence="1">
    <location>
        <begin position="173"/>
        <end position="191"/>
    </location>
</feature>
<dbReference type="KEGG" id="aor:AO090005000402"/>
<dbReference type="HOGENOM" id="CLU_083704_0_0_1"/>
<dbReference type="PANTHER" id="PTHR42109">
    <property type="entry name" value="UNPLACED GENOMIC SCAFFOLD UM_SCAF_CONTIG_1.265, WHOLE GENOME SHOTGUN SEQUENCE"/>
    <property type="match status" value="1"/>
</dbReference>
<dbReference type="AlphaFoldDB" id="Q2USJ5"/>
<dbReference type="OMA" id="RCIFYSW"/>
<keyword evidence="1" id="KW-0812">Transmembrane</keyword>
<sequence>MDPDTMNMKALVWSANVDWFLSAVDANPEWVSCREVSTAPHIYILFLGSAEAEKGGRCGYKRVSGDMSTLVFSPEKRHIAIAEVVIFSLIQIIQCTTRFVQEWKYWHHDKQKSVPRCIFYSWYGLIGLVAQQAILQGIGLSPLLFEVSLVMLRSGQTGRTGPGNSRYPKTIRFLLHFFRFPVFFGIVLIVVGESAAVYACKVVGSVLLVLIFAFGCGLFSWLAVAYRSVLPRAGHRCVLLVLAALPFFVVRIAYMLLAQYGPRSGRAD</sequence>
<reference evidence="3 4" key="1">
    <citation type="journal article" date="2005" name="Nature">
        <title>Genome sequencing and analysis of Aspergillus oryzae.</title>
        <authorList>
            <person name="Machida M."/>
            <person name="Asai K."/>
            <person name="Sano M."/>
            <person name="Tanaka T."/>
            <person name="Kumagai T."/>
            <person name="Terai G."/>
            <person name="Kusumoto K."/>
            <person name="Arima T."/>
            <person name="Akita O."/>
            <person name="Kashiwagi Y."/>
            <person name="Abe K."/>
            <person name="Gomi K."/>
            <person name="Horiuchi H."/>
            <person name="Kitamoto K."/>
            <person name="Kobayashi T."/>
            <person name="Takeuchi M."/>
            <person name="Denning D.W."/>
            <person name="Galagan J.E."/>
            <person name="Nierman W.C."/>
            <person name="Yu J."/>
            <person name="Archer D.B."/>
            <person name="Bennett J.W."/>
            <person name="Bhatnagar D."/>
            <person name="Cleveland T.E."/>
            <person name="Fedorova N.D."/>
            <person name="Gotoh O."/>
            <person name="Horikawa H."/>
            <person name="Hosoyama A."/>
            <person name="Ichinomiya M."/>
            <person name="Igarashi R."/>
            <person name="Iwashita K."/>
            <person name="Juvvadi P.R."/>
            <person name="Kato M."/>
            <person name="Kato Y."/>
            <person name="Kin T."/>
            <person name="Kokubun A."/>
            <person name="Maeda H."/>
            <person name="Maeyama N."/>
            <person name="Maruyama J."/>
            <person name="Nagasaki H."/>
            <person name="Nakajima T."/>
            <person name="Oda K."/>
            <person name="Okada K."/>
            <person name="Paulsen I."/>
            <person name="Sakamoto K."/>
            <person name="Sawano T."/>
            <person name="Takahashi M."/>
            <person name="Takase K."/>
            <person name="Terabayashi Y."/>
            <person name="Wortman J."/>
            <person name="Yamada O."/>
            <person name="Yamagata Y."/>
            <person name="Anazawa H."/>
            <person name="Hata Y."/>
            <person name="Koide Y."/>
            <person name="Komori T."/>
            <person name="Koyama Y."/>
            <person name="Minetoki T."/>
            <person name="Suharnan S."/>
            <person name="Tanaka A."/>
            <person name="Isono K."/>
            <person name="Kuhara S."/>
            <person name="Ogasawara N."/>
            <person name="Kikuchi H."/>
        </authorList>
    </citation>
    <scope>NUCLEOTIDE SEQUENCE [LARGE SCALE GENOMIC DNA]</scope>
    <source>
        <strain evidence="4">ATCC 42149 / RIB 40</strain>
    </source>
</reference>
<feature type="domain" description="DUF7702" evidence="2">
    <location>
        <begin position="127"/>
        <end position="261"/>
    </location>
</feature>
<dbReference type="RefSeq" id="XP_023088944.1">
    <property type="nucleotide sequence ID" value="XM_023234118.1"/>
</dbReference>
<feature type="transmembrane region" description="Helical" evidence="1">
    <location>
        <begin position="237"/>
        <end position="257"/>
    </location>
</feature>
<keyword evidence="1" id="KW-1133">Transmembrane helix</keyword>
<dbReference type="GeneID" id="5989417"/>
<evidence type="ECO:0000256" key="1">
    <source>
        <dbReference type="SAM" id="Phobius"/>
    </source>
</evidence>
<accession>Q2USJ5</accession>
<dbReference type="EMBL" id="AP007151">
    <property type="protein sequence ID" value="BAE55470.1"/>
    <property type="molecule type" value="Genomic_DNA"/>
</dbReference>
<gene>
    <name evidence="3" type="ORF">AO090005000402</name>
</gene>
<dbReference type="InterPro" id="IPR056119">
    <property type="entry name" value="DUF7702"/>
</dbReference>
<keyword evidence="1" id="KW-0472">Membrane</keyword>
<dbReference type="PANTHER" id="PTHR42109:SF2">
    <property type="entry name" value="INTEGRAL MEMBRANE PROTEIN"/>
    <property type="match status" value="1"/>
</dbReference>
<evidence type="ECO:0000313" key="3">
    <source>
        <dbReference type="EMBL" id="BAE55470.1"/>
    </source>
</evidence>
<dbReference type="Pfam" id="PF24800">
    <property type="entry name" value="DUF7702"/>
    <property type="match status" value="1"/>
</dbReference>
<protein>
    <submittedName>
        <fullName evidence="3">DNA, SC005</fullName>
    </submittedName>
</protein>
<dbReference type="Proteomes" id="UP000006564">
    <property type="component" value="Chromosome 1"/>
</dbReference>
<proteinExistence type="predicted"/>
<keyword evidence="4" id="KW-1185">Reference proteome</keyword>
<evidence type="ECO:0000259" key="2">
    <source>
        <dbReference type="Pfam" id="PF24800"/>
    </source>
</evidence>
<organism evidence="3 4">
    <name type="scientific">Aspergillus oryzae (strain ATCC 42149 / RIB 40)</name>
    <name type="common">Yellow koji mold</name>
    <dbReference type="NCBI Taxonomy" id="510516"/>
    <lineage>
        <taxon>Eukaryota</taxon>
        <taxon>Fungi</taxon>
        <taxon>Dikarya</taxon>
        <taxon>Ascomycota</taxon>
        <taxon>Pezizomycotina</taxon>
        <taxon>Eurotiomycetes</taxon>
        <taxon>Eurotiomycetidae</taxon>
        <taxon>Eurotiales</taxon>
        <taxon>Aspergillaceae</taxon>
        <taxon>Aspergillus</taxon>
        <taxon>Aspergillus subgen. Circumdati</taxon>
    </lineage>
</organism>
<evidence type="ECO:0000313" key="4">
    <source>
        <dbReference type="Proteomes" id="UP000006564"/>
    </source>
</evidence>